<proteinExistence type="predicted"/>
<dbReference type="InterPro" id="IPR000086">
    <property type="entry name" value="NUDIX_hydrolase_dom"/>
</dbReference>
<dbReference type="GO" id="GO:0016787">
    <property type="term" value="F:hydrolase activity"/>
    <property type="evidence" value="ECO:0007669"/>
    <property type="project" value="UniProtKB-KW"/>
</dbReference>
<dbReference type="CDD" id="cd04688">
    <property type="entry name" value="NUDIX_Hydrolase"/>
    <property type="match status" value="1"/>
</dbReference>
<dbReference type="RefSeq" id="WP_175371793.1">
    <property type="nucleotide sequence ID" value="NZ_JABWCS010000207.1"/>
</dbReference>
<dbReference type="InterPro" id="IPR015797">
    <property type="entry name" value="NUDIX_hydrolase-like_dom_sf"/>
</dbReference>
<evidence type="ECO:0000313" key="4">
    <source>
        <dbReference type="Proteomes" id="UP000564806"/>
    </source>
</evidence>
<dbReference type="AlphaFoldDB" id="A0A850ERA3"/>
<name>A0A850ERA3_9BACL</name>
<comment type="caution">
    <text evidence="3">The sequence shown here is derived from an EMBL/GenBank/DDBJ whole genome shotgun (WGS) entry which is preliminary data.</text>
</comment>
<gene>
    <name evidence="3" type="ORF">HPT30_12920</name>
</gene>
<evidence type="ECO:0000313" key="3">
    <source>
        <dbReference type="EMBL" id="NUU61252.1"/>
    </source>
</evidence>
<dbReference type="Proteomes" id="UP000564806">
    <property type="component" value="Unassembled WGS sequence"/>
</dbReference>
<accession>A0A850ERA3</accession>
<evidence type="ECO:0000256" key="1">
    <source>
        <dbReference type="ARBA" id="ARBA00022801"/>
    </source>
</evidence>
<keyword evidence="4" id="KW-1185">Reference proteome</keyword>
<sequence length="167" mass="19345">MKIRSVSLGIIRREEDILVQVINYPGISTTFYRPIGGTIEFGEISKQALIREIREELNQEIEEPKLISVIENIFGTEDDMGHEVDFIYEVKLKEKRLYDLDEIEGIEGDIKYKAQWKPLNFFKTDSDVRLVPDGLLDVLLKQDNQNISIIKHVRNKNLIGNEIGEQN</sequence>
<dbReference type="Gene3D" id="3.90.79.10">
    <property type="entry name" value="Nucleoside Triphosphate Pyrophosphohydrolase"/>
    <property type="match status" value="1"/>
</dbReference>
<dbReference type="Pfam" id="PF00293">
    <property type="entry name" value="NUDIX"/>
    <property type="match status" value="1"/>
</dbReference>
<dbReference type="SUPFAM" id="SSF55811">
    <property type="entry name" value="Nudix"/>
    <property type="match status" value="1"/>
</dbReference>
<feature type="domain" description="Nudix hydrolase" evidence="2">
    <location>
        <begin position="1"/>
        <end position="136"/>
    </location>
</feature>
<dbReference type="InterPro" id="IPR020084">
    <property type="entry name" value="NUDIX_hydrolase_CS"/>
</dbReference>
<evidence type="ECO:0000259" key="2">
    <source>
        <dbReference type="PROSITE" id="PS51462"/>
    </source>
</evidence>
<dbReference type="EMBL" id="JABWCS010000207">
    <property type="protein sequence ID" value="NUU61252.1"/>
    <property type="molecule type" value="Genomic_DNA"/>
</dbReference>
<dbReference type="PROSITE" id="PS00893">
    <property type="entry name" value="NUDIX_BOX"/>
    <property type="match status" value="1"/>
</dbReference>
<organism evidence="3 4">
    <name type="scientific">Paenibacillus agri</name>
    <dbReference type="NCBI Taxonomy" id="2744309"/>
    <lineage>
        <taxon>Bacteria</taxon>
        <taxon>Bacillati</taxon>
        <taxon>Bacillota</taxon>
        <taxon>Bacilli</taxon>
        <taxon>Bacillales</taxon>
        <taxon>Paenibacillaceae</taxon>
        <taxon>Paenibacillus</taxon>
    </lineage>
</organism>
<dbReference type="PROSITE" id="PS51462">
    <property type="entry name" value="NUDIX"/>
    <property type="match status" value="1"/>
</dbReference>
<protein>
    <submittedName>
        <fullName evidence="3">NUDIX domain-containing protein</fullName>
    </submittedName>
</protein>
<reference evidence="3" key="1">
    <citation type="submission" date="2020-06" db="EMBL/GenBank/DDBJ databases">
        <title>Paenibacillus sp. nov., isolated from soil.</title>
        <authorList>
            <person name="Seo Y.L."/>
        </authorList>
    </citation>
    <scope>NUCLEOTIDE SEQUENCE [LARGE SCALE GENOMIC DNA]</scope>
    <source>
        <strain evidence="3">JW14</strain>
    </source>
</reference>
<keyword evidence="1" id="KW-0378">Hydrolase</keyword>